<evidence type="ECO:0000313" key="8">
    <source>
        <dbReference type="EMBL" id="MFF3570197.1"/>
    </source>
</evidence>
<dbReference type="InterPro" id="IPR005561">
    <property type="entry name" value="ANTAR"/>
</dbReference>
<proteinExistence type="predicted"/>
<dbReference type="PROSITE" id="PS50921">
    <property type="entry name" value="ANTAR"/>
    <property type="match status" value="1"/>
</dbReference>
<dbReference type="SMART" id="SM01012">
    <property type="entry name" value="ANTAR"/>
    <property type="match status" value="1"/>
</dbReference>
<reference evidence="8 9" key="1">
    <citation type="submission" date="2024-10" db="EMBL/GenBank/DDBJ databases">
        <title>The Natural Products Discovery Center: Release of the First 8490 Sequenced Strains for Exploring Actinobacteria Biosynthetic Diversity.</title>
        <authorList>
            <person name="Kalkreuter E."/>
            <person name="Kautsar S.A."/>
            <person name="Yang D."/>
            <person name="Bader C.D."/>
            <person name="Teijaro C.N."/>
            <person name="Fluegel L."/>
            <person name="Davis C.M."/>
            <person name="Simpson J.R."/>
            <person name="Lauterbach L."/>
            <person name="Steele A.D."/>
            <person name="Gui C."/>
            <person name="Meng S."/>
            <person name="Li G."/>
            <person name="Viehrig K."/>
            <person name="Ye F."/>
            <person name="Su P."/>
            <person name="Kiefer A.F."/>
            <person name="Nichols A."/>
            <person name="Cepeda A.J."/>
            <person name="Yan W."/>
            <person name="Fan B."/>
            <person name="Jiang Y."/>
            <person name="Adhikari A."/>
            <person name="Zheng C.-J."/>
            <person name="Schuster L."/>
            <person name="Cowan T.M."/>
            <person name="Smanski M.J."/>
            <person name="Chevrette M.G."/>
            <person name="De Carvalho L.P.S."/>
            <person name="Shen B."/>
        </authorList>
    </citation>
    <scope>NUCLEOTIDE SEQUENCE [LARGE SCALE GENOMIC DNA]</scope>
    <source>
        <strain evidence="8 9">NPDC002593</strain>
    </source>
</reference>
<evidence type="ECO:0000259" key="6">
    <source>
        <dbReference type="PROSITE" id="PS50112"/>
    </source>
</evidence>
<dbReference type="InterPro" id="IPR000014">
    <property type="entry name" value="PAS"/>
</dbReference>
<organism evidence="8 9">
    <name type="scientific">Nocardia jiangxiensis</name>
    <dbReference type="NCBI Taxonomy" id="282685"/>
    <lineage>
        <taxon>Bacteria</taxon>
        <taxon>Bacillati</taxon>
        <taxon>Actinomycetota</taxon>
        <taxon>Actinomycetes</taxon>
        <taxon>Mycobacteriales</taxon>
        <taxon>Nocardiaceae</taxon>
        <taxon>Nocardia</taxon>
    </lineage>
</organism>
<sequence>MTGDEQVDPQLVTALGSVIGNEPCSNAGEFRFSLVEQRWEWSDELARMFGYEPGAVEPTTELLLSHQHPDDRAAFEAVLEKFTECGEPFCGRHRIIDTDGEVREMIVIVEYETDDDGAVIGATGYYVDLSDALEQERNETLSDALPDVIANRAAIEQAKGILTLVYNLNSEQAFAVLKWRSQQTNFKLRDLAAQLVEDAKQLDSNTGGLRTKFDHILLTVHERASETSADSV</sequence>
<accession>A0ABW6S1M0</accession>
<dbReference type="Gene3D" id="1.10.10.10">
    <property type="entry name" value="Winged helix-like DNA-binding domain superfamily/Winged helix DNA-binding domain"/>
    <property type="match status" value="1"/>
</dbReference>
<dbReference type="Proteomes" id="UP001601992">
    <property type="component" value="Unassembled WGS sequence"/>
</dbReference>
<keyword evidence="4" id="KW-0808">Transferase</keyword>
<evidence type="ECO:0000256" key="3">
    <source>
        <dbReference type="ARBA" id="ARBA00022553"/>
    </source>
</evidence>
<evidence type="ECO:0000313" key="9">
    <source>
        <dbReference type="Proteomes" id="UP001601992"/>
    </source>
</evidence>
<dbReference type="PROSITE" id="PS50112">
    <property type="entry name" value="PAS"/>
    <property type="match status" value="1"/>
</dbReference>
<dbReference type="Pfam" id="PF03861">
    <property type="entry name" value="ANTAR"/>
    <property type="match status" value="1"/>
</dbReference>
<dbReference type="PANTHER" id="PTHR43304">
    <property type="entry name" value="PHYTOCHROME-LIKE PROTEIN CPH1"/>
    <property type="match status" value="1"/>
</dbReference>
<dbReference type="PANTHER" id="PTHR43304:SF1">
    <property type="entry name" value="PAC DOMAIN-CONTAINING PROTEIN"/>
    <property type="match status" value="1"/>
</dbReference>
<dbReference type="EC" id="2.7.13.3" evidence="2"/>
<dbReference type="Pfam" id="PF08447">
    <property type="entry name" value="PAS_3"/>
    <property type="match status" value="1"/>
</dbReference>
<protein>
    <recommendedName>
        <fullName evidence="2">histidine kinase</fullName>
        <ecNumber evidence="2">2.7.13.3</ecNumber>
    </recommendedName>
</protein>
<dbReference type="SUPFAM" id="SSF55785">
    <property type="entry name" value="PYP-like sensor domain (PAS domain)"/>
    <property type="match status" value="1"/>
</dbReference>
<dbReference type="Gene3D" id="3.30.450.20">
    <property type="entry name" value="PAS domain"/>
    <property type="match status" value="1"/>
</dbReference>
<evidence type="ECO:0000256" key="4">
    <source>
        <dbReference type="ARBA" id="ARBA00022679"/>
    </source>
</evidence>
<evidence type="ECO:0000256" key="5">
    <source>
        <dbReference type="ARBA" id="ARBA00022777"/>
    </source>
</evidence>
<dbReference type="InterPro" id="IPR052162">
    <property type="entry name" value="Sensor_kinase/Photoreceptor"/>
</dbReference>
<keyword evidence="3" id="KW-0597">Phosphoprotein</keyword>
<keyword evidence="9" id="KW-1185">Reference proteome</keyword>
<dbReference type="RefSeq" id="WP_040820100.1">
    <property type="nucleotide sequence ID" value="NZ_JBIAQY010000006.1"/>
</dbReference>
<evidence type="ECO:0000256" key="1">
    <source>
        <dbReference type="ARBA" id="ARBA00000085"/>
    </source>
</evidence>
<dbReference type="InterPro" id="IPR036388">
    <property type="entry name" value="WH-like_DNA-bd_sf"/>
</dbReference>
<dbReference type="CDD" id="cd00130">
    <property type="entry name" value="PAS"/>
    <property type="match status" value="1"/>
</dbReference>
<dbReference type="EMBL" id="JBIAQY010000006">
    <property type="protein sequence ID" value="MFF3570197.1"/>
    <property type="molecule type" value="Genomic_DNA"/>
</dbReference>
<comment type="caution">
    <text evidence="8">The sequence shown here is derived from an EMBL/GenBank/DDBJ whole genome shotgun (WGS) entry which is preliminary data.</text>
</comment>
<evidence type="ECO:0000256" key="2">
    <source>
        <dbReference type="ARBA" id="ARBA00012438"/>
    </source>
</evidence>
<feature type="domain" description="ANTAR" evidence="7">
    <location>
        <begin position="135"/>
        <end position="196"/>
    </location>
</feature>
<gene>
    <name evidence="8" type="ORF">ACFYXQ_20685</name>
</gene>
<dbReference type="InterPro" id="IPR013655">
    <property type="entry name" value="PAS_fold_3"/>
</dbReference>
<dbReference type="InterPro" id="IPR035965">
    <property type="entry name" value="PAS-like_dom_sf"/>
</dbReference>
<evidence type="ECO:0000259" key="7">
    <source>
        <dbReference type="PROSITE" id="PS50921"/>
    </source>
</evidence>
<name>A0ABW6S1M0_9NOCA</name>
<comment type="catalytic activity">
    <reaction evidence="1">
        <text>ATP + protein L-histidine = ADP + protein N-phospho-L-histidine.</text>
        <dbReference type="EC" id="2.7.13.3"/>
    </reaction>
</comment>
<feature type="domain" description="PAS" evidence="6">
    <location>
        <begin position="41"/>
        <end position="86"/>
    </location>
</feature>
<keyword evidence="5" id="KW-0418">Kinase</keyword>